<evidence type="ECO:0000313" key="1">
    <source>
        <dbReference type="EMBL" id="CAF4258795.1"/>
    </source>
</evidence>
<protein>
    <submittedName>
        <fullName evidence="1">Uncharacterized protein</fullName>
    </submittedName>
</protein>
<proteinExistence type="predicted"/>
<feature type="non-terminal residue" evidence="1">
    <location>
        <position position="1"/>
    </location>
</feature>
<comment type="caution">
    <text evidence="1">The sequence shown here is derived from an EMBL/GenBank/DDBJ whole genome shotgun (WGS) entry which is preliminary data.</text>
</comment>
<evidence type="ECO:0000313" key="2">
    <source>
        <dbReference type="Proteomes" id="UP000663881"/>
    </source>
</evidence>
<name>A0A820F829_9BILA</name>
<organism evidence="1 2">
    <name type="scientific">Adineta steineri</name>
    <dbReference type="NCBI Taxonomy" id="433720"/>
    <lineage>
        <taxon>Eukaryota</taxon>
        <taxon>Metazoa</taxon>
        <taxon>Spiralia</taxon>
        <taxon>Gnathifera</taxon>
        <taxon>Rotifera</taxon>
        <taxon>Eurotatoria</taxon>
        <taxon>Bdelloidea</taxon>
        <taxon>Adinetida</taxon>
        <taxon>Adinetidae</taxon>
        <taxon>Adineta</taxon>
    </lineage>
</organism>
<sequence length="48" mass="5544">NNDISKTTDYRDEYIMAKRSVLNTKNIISSIHDELQHIVLPTLGDYHA</sequence>
<accession>A0A820F829</accession>
<dbReference type="EMBL" id="CAJOAY010012945">
    <property type="protein sequence ID" value="CAF4258795.1"/>
    <property type="molecule type" value="Genomic_DNA"/>
</dbReference>
<dbReference type="Proteomes" id="UP000663881">
    <property type="component" value="Unassembled WGS sequence"/>
</dbReference>
<gene>
    <name evidence="1" type="ORF">OKA104_LOCUS44010</name>
</gene>
<reference evidence="1" key="1">
    <citation type="submission" date="2021-02" db="EMBL/GenBank/DDBJ databases">
        <authorList>
            <person name="Nowell W R."/>
        </authorList>
    </citation>
    <scope>NUCLEOTIDE SEQUENCE</scope>
</reference>
<dbReference type="AlphaFoldDB" id="A0A820F829"/>